<evidence type="ECO:0000313" key="1">
    <source>
        <dbReference type="EMBL" id="AFK43931.1"/>
    </source>
</evidence>
<protein>
    <submittedName>
        <fullName evidence="1">Uncharacterized protein</fullName>
    </submittedName>
</protein>
<dbReference type="AlphaFoldDB" id="I3SUI9"/>
<proteinExistence type="evidence at transcript level"/>
<name>I3SUI9_MEDTR</name>
<organism evidence="1">
    <name type="scientific">Medicago truncatula</name>
    <name type="common">Barrel medic</name>
    <name type="synonym">Medicago tribuloides</name>
    <dbReference type="NCBI Taxonomy" id="3880"/>
    <lineage>
        <taxon>Eukaryota</taxon>
        <taxon>Viridiplantae</taxon>
        <taxon>Streptophyta</taxon>
        <taxon>Embryophyta</taxon>
        <taxon>Tracheophyta</taxon>
        <taxon>Spermatophyta</taxon>
        <taxon>Magnoliopsida</taxon>
        <taxon>eudicotyledons</taxon>
        <taxon>Gunneridae</taxon>
        <taxon>Pentapetalae</taxon>
        <taxon>rosids</taxon>
        <taxon>fabids</taxon>
        <taxon>Fabales</taxon>
        <taxon>Fabaceae</taxon>
        <taxon>Papilionoideae</taxon>
        <taxon>50 kb inversion clade</taxon>
        <taxon>NPAAA clade</taxon>
        <taxon>Hologalegina</taxon>
        <taxon>IRL clade</taxon>
        <taxon>Trifolieae</taxon>
        <taxon>Medicago</taxon>
    </lineage>
</organism>
<reference evidence="1" key="1">
    <citation type="submission" date="2012-05" db="EMBL/GenBank/DDBJ databases">
        <authorList>
            <person name="Krishnakumar V."/>
            <person name="Cheung F."/>
            <person name="Xiao Y."/>
            <person name="Chan A."/>
            <person name="Moskal W.A."/>
            <person name="Town C.D."/>
        </authorList>
    </citation>
    <scope>NUCLEOTIDE SEQUENCE</scope>
</reference>
<dbReference type="EMBL" id="BT144137">
    <property type="protein sequence ID" value="AFK43931.1"/>
    <property type="molecule type" value="mRNA"/>
</dbReference>
<accession>I3SUI9</accession>
<sequence length="59" mass="6607">MEHSMLEVELVKNMRLSSSPSIIVQSMDLLLPVIWGCFHLVAFSPLVITSATEENLYVS</sequence>